<name>A0A3P7GAP6_WUCBA</name>
<gene>
    <name evidence="1" type="ORF">WBA_LOCUS10619</name>
</gene>
<proteinExistence type="predicted"/>
<protein>
    <submittedName>
        <fullName evidence="1">Uncharacterized protein</fullName>
    </submittedName>
</protein>
<reference evidence="1 2" key="1">
    <citation type="submission" date="2018-11" db="EMBL/GenBank/DDBJ databases">
        <authorList>
            <consortium name="Pathogen Informatics"/>
        </authorList>
    </citation>
    <scope>NUCLEOTIDE SEQUENCE [LARGE SCALE GENOMIC DNA]</scope>
</reference>
<sequence>MKVGALFSLIHCRESATFLFCERFILSEHLTELKWSMNLTVHSSAASQVAPFTVHEEIQAIESLPRKKKAILAYTLVQQKRPMTVTMSLIITAFNQYFGRFRNQIGEPLQVKRYSICHMAIKLSEDSHPVLALTSDQ</sequence>
<dbReference type="AlphaFoldDB" id="A0A3P7GAP6"/>
<dbReference type="Proteomes" id="UP000270924">
    <property type="component" value="Unassembled WGS sequence"/>
</dbReference>
<accession>A0A3P7GAP6</accession>
<evidence type="ECO:0000313" key="1">
    <source>
        <dbReference type="EMBL" id="VDM19522.1"/>
    </source>
</evidence>
<dbReference type="EMBL" id="UYWW01012194">
    <property type="protein sequence ID" value="VDM19522.1"/>
    <property type="molecule type" value="Genomic_DNA"/>
</dbReference>
<dbReference type="InParanoid" id="A0A3P7GAP6"/>
<keyword evidence="2" id="KW-1185">Reference proteome</keyword>
<evidence type="ECO:0000313" key="2">
    <source>
        <dbReference type="Proteomes" id="UP000270924"/>
    </source>
</evidence>
<organism evidence="1 2">
    <name type="scientific">Wuchereria bancrofti</name>
    <dbReference type="NCBI Taxonomy" id="6293"/>
    <lineage>
        <taxon>Eukaryota</taxon>
        <taxon>Metazoa</taxon>
        <taxon>Ecdysozoa</taxon>
        <taxon>Nematoda</taxon>
        <taxon>Chromadorea</taxon>
        <taxon>Rhabditida</taxon>
        <taxon>Spirurina</taxon>
        <taxon>Spiruromorpha</taxon>
        <taxon>Filarioidea</taxon>
        <taxon>Onchocercidae</taxon>
        <taxon>Wuchereria</taxon>
    </lineage>
</organism>